<evidence type="ECO:0000256" key="9">
    <source>
        <dbReference type="ARBA" id="ARBA00022801"/>
    </source>
</evidence>
<dbReference type="GO" id="GO:0016788">
    <property type="term" value="F:hydrolase activity, acting on ester bonds"/>
    <property type="evidence" value="ECO:0007669"/>
    <property type="project" value="InterPro"/>
</dbReference>
<evidence type="ECO:0000256" key="6">
    <source>
        <dbReference type="ARBA" id="ARBA00011881"/>
    </source>
</evidence>
<comment type="similarity">
    <text evidence="5">Belongs to the CMP-NeuNAc synthase family.</text>
</comment>
<dbReference type="PANTHER" id="PTHR21485">
    <property type="entry name" value="HAD SUPERFAMILY MEMBERS CMAS AND KDSC"/>
    <property type="match status" value="1"/>
</dbReference>
<organism evidence="11 12">
    <name type="scientific">Polaribacter reichenbachii</name>
    <dbReference type="NCBI Taxonomy" id="996801"/>
    <lineage>
        <taxon>Bacteria</taxon>
        <taxon>Pseudomonadati</taxon>
        <taxon>Bacteroidota</taxon>
        <taxon>Flavobacteriia</taxon>
        <taxon>Flavobacteriales</taxon>
        <taxon>Flavobacteriaceae</taxon>
    </lineage>
</organism>
<evidence type="ECO:0000256" key="10">
    <source>
        <dbReference type="ARBA" id="ARBA00022842"/>
    </source>
</evidence>
<dbReference type="GO" id="GO:0006054">
    <property type="term" value="P:N-acetylneuraminate metabolic process"/>
    <property type="evidence" value="ECO:0007669"/>
    <property type="project" value="UniProtKB-UniPathway"/>
</dbReference>
<evidence type="ECO:0000256" key="2">
    <source>
        <dbReference type="ARBA" id="ARBA00001946"/>
    </source>
</evidence>
<sequence>MKSVAIIPLRAGSKGIPGKNKKRILGRPMYQWCLSEAIFSNLDEVYVFTDDLEIIDQVNKEYQWSNKVKTILRSDENASDTSSTEDAMVEFSEKIDWNYTHICLLQATSPLTTATDINNVIAKFSNPEVDAALTVVNTKRFIWDKNANSINYNYSKRPRRQDFEGLRIENGAVYVCTKKQFQTSKNRLGGKIEIVEMNEDTLTEIDEVSDLIIMEKLLLNRLSVFKKELNKIKLLVLDVDGVFTPGTVGVSNDGELFKTFSLRDGMGLDLLQKSGVKVIVMTSENSKIVASRMGKLNLELFMGVKDKYSRLNHYLNETKINRNEVAYVGDDVNDLVNICSVGWSFTPFNAIAKVKEHSDINLINQGGDKAIREVSDFIINYNCRF</sequence>
<evidence type="ECO:0000256" key="4">
    <source>
        <dbReference type="ARBA" id="ARBA00005893"/>
    </source>
</evidence>
<evidence type="ECO:0000313" key="11">
    <source>
        <dbReference type="EMBL" id="OBY66421.1"/>
    </source>
</evidence>
<name>A0A1B8U3M3_9FLAO</name>
<proteinExistence type="inferred from homology"/>
<keyword evidence="9" id="KW-0378">Hydrolase</keyword>
<dbReference type="STRING" id="996801.BW723_09685"/>
<dbReference type="InterPro" id="IPR023214">
    <property type="entry name" value="HAD_sf"/>
</dbReference>
<protein>
    <recommendedName>
        <fullName evidence="7">N-acylneuraminate cytidylyltransferase</fullName>
        <ecNumber evidence="7">2.7.7.43</ecNumber>
    </recommendedName>
</protein>
<comment type="catalytic activity">
    <reaction evidence="1">
        <text>an N-acylneuraminate + CTP = a CMP-N-acyl-beta-neuraminate + diphosphate</text>
        <dbReference type="Rhea" id="RHEA:11344"/>
        <dbReference type="ChEBI" id="CHEBI:33019"/>
        <dbReference type="ChEBI" id="CHEBI:37563"/>
        <dbReference type="ChEBI" id="CHEBI:60073"/>
        <dbReference type="ChEBI" id="CHEBI:68671"/>
        <dbReference type="EC" id="2.7.7.43"/>
    </reaction>
</comment>
<evidence type="ECO:0000256" key="1">
    <source>
        <dbReference type="ARBA" id="ARBA00001862"/>
    </source>
</evidence>
<dbReference type="InterPro" id="IPR036412">
    <property type="entry name" value="HAD-like_sf"/>
</dbReference>
<comment type="pathway">
    <text evidence="3">Amino-sugar metabolism; N-acetylneuraminate metabolism.</text>
</comment>
<dbReference type="InterPro" id="IPR010023">
    <property type="entry name" value="KdsC_fam"/>
</dbReference>
<keyword evidence="11" id="KW-0808">Transferase</keyword>
<evidence type="ECO:0000256" key="3">
    <source>
        <dbReference type="ARBA" id="ARBA00005141"/>
    </source>
</evidence>
<dbReference type="GO" id="GO:0046872">
    <property type="term" value="F:metal ion binding"/>
    <property type="evidence" value="ECO:0007669"/>
    <property type="project" value="UniProtKB-KW"/>
</dbReference>
<evidence type="ECO:0000256" key="5">
    <source>
        <dbReference type="ARBA" id="ARBA00010726"/>
    </source>
</evidence>
<dbReference type="SUPFAM" id="SSF56784">
    <property type="entry name" value="HAD-like"/>
    <property type="match status" value="1"/>
</dbReference>
<dbReference type="SFLD" id="SFLDG01136">
    <property type="entry name" value="C1.6:_Phosphoserine_Phosphatas"/>
    <property type="match status" value="1"/>
</dbReference>
<keyword evidence="8" id="KW-0479">Metal-binding</keyword>
<dbReference type="RefSeq" id="WP_068359560.1">
    <property type="nucleotide sequence ID" value="NZ_CP019337.1"/>
</dbReference>
<gene>
    <name evidence="11" type="ORF">LPB301_06650</name>
</gene>
<dbReference type="AlphaFoldDB" id="A0A1B8U3M3"/>
<dbReference type="Proteomes" id="UP000092612">
    <property type="component" value="Unassembled WGS sequence"/>
</dbReference>
<dbReference type="InterPro" id="IPR029044">
    <property type="entry name" value="Nucleotide-diphossugar_trans"/>
</dbReference>
<dbReference type="InterPro" id="IPR050793">
    <property type="entry name" value="CMP-NeuNAc_synthase"/>
</dbReference>
<dbReference type="SUPFAM" id="SSF53448">
    <property type="entry name" value="Nucleotide-diphospho-sugar transferases"/>
    <property type="match status" value="1"/>
</dbReference>
<dbReference type="Gene3D" id="3.40.50.1000">
    <property type="entry name" value="HAD superfamily/HAD-like"/>
    <property type="match status" value="1"/>
</dbReference>
<dbReference type="NCBIfam" id="TIGR01670">
    <property type="entry name" value="KdsC-phosphatas"/>
    <property type="match status" value="1"/>
</dbReference>
<accession>A0A1B8U3M3</accession>
<dbReference type="OrthoDB" id="9805604at2"/>
<dbReference type="GO" id="GO:0008781">
    <property type="term" value="F:N-acylneuraminate cytidylyltransferase activity"/>
    <property type="evidence" value="ECO:0007669"/>
    <property type="project" value="UniProtKB-EC"/>
</dbReference>
<dbReference type="UniPathway" id="UPA00628"/>
<evidence type="ECO:0000313" key="12">
    <source>
        <dbReference type="Proteomes" id="UP000092612"/>
    </source>
</evidence>
<evidence type="ECO:0000256" key="7">
    <source>
        <dbReference type="ARBA" id="ARBA00012491"/>
    </source>
</evidence>
<dbReference type="KEGG" id="prn:BW723_09685"/>
<comment type="cofactor">
    <cofactor evidence="2">
        <name>Mg(2+)</name>
        <dbReference type="ChEBI" id="CHEBI:18420"/>
    </cofactor>
</comment>
<keyword evidence="12" id="KW-1185">Reference proteome</keyword>
<comment type="caution">
    <text evidence="11">The sequence shown here is derived from an EMBL/GenBank/DDBJ whole genome shotgun (WGS) entry which is preliminary data.</text>
</comment>
<dbReference type="SFLD" id="SFLDS00003">
    <property type="entry name" value="Haloacid_Dehalogenase"/>
    <property type="match status" value="1"/>
</dbReference>
<dbReference type="EMBL" id="LSFL01000015">
    <property type="protein sequence ID" value="OBY66421.1"/>
    <property type="molecule type" value="Genomic_DNA"/>
</dbReference>
<dbReference type="PANTHER" id="PTHR21485:SF3">
    <property type="entry name" value="N-ACYLNEURAMINATE CYTIDYLYLTRANSFERASE"/>
    <property type="match status" value="1"/>
</dbReference>
<dbReference type="SFLD" id="SFLDG01138">
    <property type="entry name" value="C1.6.2:_Deoxy-d-mannose-octulo"/>
    <property type="match status" value="1"/>
</dbReference>
<dbReference type="InterPro" id="IPR003329">
    <property type="entry name" value="Cytidylyl_trans"/>
</dbReference>
<comment type="similarity">
    <text evidence="4">Belongs to the KdsC family.</text>
</comment>
<dbReference type="Gene3D" id="3.90.550.10">
    <property type="entry name" value="Spore Coat Polysaccharide Biosynthesis Protein SpsA, Chain A"/>
    <property type="match status" value="1"/>
</dbReference>
<keyword evidence="10" id="KW-0460">Magnesium</keyword>
<evidence type="ECO:0000256" key="8">
    <source>
        <dbReference type="ARBA" id="ARBA00022723"/>
    </source>
</evidence>
<dbReference type="Pfam" id="PF08282">
    <property type="entry name" value="Hydrolase_3"/>
    <property type="match status" value="1"/>
</dbReference>
<dbReference type="EC" id="2.7.7.43" evidence="7"/>
<comment type="subunit">
    <text evidence="6">Homotetramer.</text>
</comment>
<dbReference type="Pfam" id="PF02348">
    <property type="entry name" value="CTP_transf_3"/>
    <property type="match status" value="1"/>
</dbReference>
<dbReference type="CDD" id="cd02513">
    <property type="entry name" value="CMP-NeuAc_Synthase"/>
    <property type="match status" value="1"/>
</dbReference>
<reference evidence="12" key="1">
    <citation type="submission" date="2016-02" db="EMBL/GenBank/DDBJ databases">
        <title>Paenibacillus sp. LPB0068, isolated from Crassostrea gigas.</title>
        <authorList>
            <person name="Shin S.-K."/>
            <person name="Yi H."/>
        </authorList>
    </citation>
    <scope>NUCLEOTIDE SEQUENCE [LARGE SCALE GENOMIC DNA]</scope>
    <source>
        <strain evidence="12">KCTC 23969</strain>
    </source>
</reference>